<dbReference type="KEGG" id="pprf:DPRO_3239"/>
<dbReference type="EMBL" id="LT907975">
    <property type="protein sequence ID" value="SOB60151.1"/>
    <property type="molecule type" value="Genomic_DNA"/>
</dbReference>
<accession>A0A2C8FCH8</accession>
<keyword evidence="2" id="KW-1185">Reference proteome</keyword>
<evidence type="ECO:0000313" key="2">
    <source>
        <dbReference type="Proteomes" id="UP000219215"/>
    </source>
</evidence>
<protein>
    <submittedName>
        <fullName evidence="1">Uncharacterized protein</fullName>
    </submittedName>
</protein>
<name>A0A2C8FCH8_9BACT</name>
<evidence type="ECO:0000313" key="1">
    <source>
        <dbReference type="EMBL" id="SOB60151.1"/>
    </source>
</evidence>
<sequence length="59" mass="6192">MSAGYGIIGTTCLGLRDWQANMKMCSFAHGGIDGDGPIVALDDLVRDEQTDACAVGAFR</sequence>
<gene>
    <name evidence="1" type="ORF">DPRO_3239</name>
</gene>
<reference evidence="2" key="1">
    <citation type="submission" date="2017-09" db="EMBL/GenBank/DDBJ databases">
        <authorList>
            <person name="Regsiter A."/>
            <person name="William W."/>
        </authorList>
    </citation>
    <scope>NUCLEOTIDE SEQUENCE [LARGE SCALE GENOMIC DNA]</scope>
    <source>
        <strain evidence="2">500-1</strain>
    </source>
</reference>
<proteinExistence type="predicted"/>
<organism evidence="1 2">
    <name type="scientific">Pseudodesulfovibrio profundus</name>
    <dbReference type="NCBI Taxonomy" id="57320"/>
    <lineage>
        <taxon>Bacteria</taxon>
        <taxon>Pseudomonadati</taxon>
        <taxon>Thermodesulfobacteriota</taxon>
        <taxon>Desulfovibrionia</taxon>
        <taxon>Desulfovibrionales</taxon>
        <taxon>Desulfovibrionaceae</taxon>
    </lineage>
</organism>
<dbReference type="AlphaFoldDB" id="A0A2C8FCH8"/>
<dbReference type="Proteomes" id="UP000219215">
    <property type="component" value="Chromosome DPRO"/>
</dbReference>